<organism evidence="2 3">
    <name type="scientific">Bacillus pumilus</name>
    <name type="common">Bacillus mesentericus</name>
    <dbReference type="NCBI Taxonomy" id="1408"/>
    <lineage>
        <taxon>Bacteria</taxon>
        <taxon>Bacillati</taxon>
        <taxon>Bacillota</taxon>
        <taxon>Bacilli</taxon>
        <taxon>Bacillales</taxon>
        <taxon>Bacillaceae</taxon>
        <taxon>Bacillus</taxon>
    </lineage>
</organism>
<dbReference type="EMBL" id="PEKP01000004">
    <property type="protein sequence ID" value="PIK28317.1"/>
    <property type="molecule type" value="Genomic_DNA"/>
</dbReference>
<name>A0A2G8IXT8_BACPU</name>
<dbReference type="InterPro" id="IPR027417">
    <property type="entry name" value="P-loop_NTPase"/>
</dbReference>
<dbReference type="PANTHER" id="PTHR43581">
    <property type="entry name" value="ATP/GTP PHOSPHATASE"/>
    <property type="match status" value="1"/>
</dbReference>
<dbReference type="Pfam" id="PF13304">
    <property type="entry name" value="AAA_21"/>
    <property type="match status" value="1"/>
</dbReference>
<dbReference type="RefSeq" id="WP_099726233.1">
    <property type="nucleotide sequence ID" value="NZ_JBCMOJ010000010.1"/>
</dbReference>
<accession>A0A2G8IXT8</accession>
<gene>
    <name evidence="2" type="ORF">CTV99_03065</name>
</gene>
<evidence type="ECO:0000313" key="3">
    <source>
        <dbReference type="Proteomes" id="UP000230768"/>
    </source>
</evidence>
<dbReference type="GO" id="GO:0005524">
    <property type="term" value="F:ATP binding"/>
    <property type="evidence" value="ECO:0007669"/>
    <property type="project" value="InterPro"/>
</dbReference>
<dbReference type="InterPro" id="IPR051396">
    <property type="entry name" value="Bact_Antivir_Def_Nuclease"/>
</dbReference>
<dbReference type="Gene3D" id="3.40.50.300">
    <property type="entry name" value="P-loop containing nucleotide triphosphate hydrolases"/>
    <property type="match status" value="1"/>
</dbReference>
<dbReference type="CDD" id="cd00267">
    <property type="entry name" value="ABC_ATPase"/>
    <property type="match status" value="1"/>
</dbReference>
<evidence type="ECO:0000313" key="2">
    <source>
        <dbReference type="EMBL" id="PIK28317.1"/>
    </source>
</evidence>
<reference evidence="2 3" key="1">
    <citation type="submission" date="2017-11" db="EMBL/GenBank/DDBJ databases">
        <title>Draft genome sequence of Bacillus pumilus 51_5il from lake Gorkoye (Russia: Novosibirsk region).</title>
        <authorList>
            <person name="Shipova A.A."/>
            <person name="Rozanov A.S."/>
            <person name="Bryanskaya A.V."/>
            <person name="Peltek S.E."/>
        </authorList>
    </citation>
    <scope>NUCLEOTIDE SEQUENCE [LARGE SCALE GENOMIC DNA]</scope>
    <source>
        <strain evidence="2 3">51_5il</strain>
    </source>
</reference>
<evidence type="ECO:0000259" key="1">
    <source>
        <dbReference type="Pfam" id="PF13304"/>
    </source>
</evidence>
<dbReference type="GO" id="GO:0016887">
    <property type="term" value="F:ATP hydrolysis activity"/>
    <property type="evidence" value="ECO:0007669"/>
    <property type="project" value="InterPro"/>
</dbReference>
<dbReference type="Proteomes" id="UP000230768">
    <property type="component" value="Unassembled WGS sequence"/>
</dbReference>
<dbReference type="PANTHER" id="PTHR43581:SF4">
    <property type="entry name" value="ATP_GTP PHOSPHATASE"/>
    <property type="match status" value="1"/>
</dbReference>
<dbReference type="AlphaFoldDB" id="A0A2G8IXT8"/>
<proteinExistence type="predicted"/>
<sequence>MFIDNIYINKYRRFKDTEIKLGKYLTCLAGHNAVGKSTLLGLLGHCGEYKKSDAITVFGQNFRAHLNEIVKFSPEFDLSGNNLYEVHFKELPESINDFDFTEELSFRAYWAEKKKRYKLVPMKTDERQTEKKIKWPTYYLGLSRLYPIGESSEVNEIKNTKKLDESDKSYLYNHYKMILSSEEKYTNLTSLSISEVDKKKSIGVSTEHYDYLTNSAGQDNLGQILMSVLSFRKLKEEDKEKWNGGLLLIDEIDATLHPAAQNKLIDFLYKEAKSIGIQVVFTTHSLSLLEHINKKIQHNKVEVNNNIELCYLTVANSSLEIHRNPKMSGIYYDLTNTYQGLESSKQILIYSEDEETRWFFNKIVEYAEIKDIYRYSLISPYLKMLKTKIGSNQLLTLLTQDFDYFSQCIFLLDGDVDSKDINDKIRELPFKYNDHAENNQVIVKLPCSESPEAILYDYIEKLDDDTNIFNDFFQYGYSKRSLVNNGPKSEKYSRLNKDREKYKEWFKDNKTILEVIIKHWMKDNFKIVVEFLIQFSRTFNNAAKKNNLLVTSNESRLIEYKENNLNKKGEEMPV</sequence>
<comment type="caution">
    <text evidence="2">The sequence shown here is derived from an EMBL/GenBank/DDBJ whole genome shotgun (WGS) entry which is preliminary data.</text>
</comment>
<dbReference type="SUPFAM" id="SSF52540">
    <property type="entry name" value="P-loop containing nucleoside triphosphate hydrolases"/>
    <property type="match status" value="1"/>
</dbReference>
<protein>
    <recommendedName>
        <fullName evidence="1">ATPase AAA-type core domain-containing protein</fullName>
    </recommendedName>
</protein>
<feature type="domain" description="ATPase AAA-type core" evidence="1">
    <location>
        <begin position="25"/>
        <end position="290"/>
    </location>
</feature>
<dbReference type="InterPro" id="IPR003959">
    <property type="entry name" value="ATPase_AAA_core"/>
</dbReference>